<dbReference type="RefSeq" id="XP_012651289.1">
    <property type="nucleotide sequence ID" value="XM_012795835.1"/>
</dbReference>
<evidence type="ECO:0000313" key="2">
    <source>
        <dbReference type="Proteomes" id="UP000009168"/>
    </source>
</evidence>
<name>W7X9S2_TETTS</name>
<dbReference type="AlphaFoldDB" id="W7X9S2"/>
<proteinExistence type="predicted"/>
<dbReference type="EMBL" id="GG662839">
    <property type="protein sequence ID" value="EWS76165.1"/>
    <property type="molecule type" value="Genomic_DNA"/>
</dbReference>
<protein>
    <submittedName>
        <fullName evidence="1">Uncharacterized protein</fullName>
    </submittedName>
</protein>
<dbReference type="GeneID" id="24441900"/>
<dbReference type="KEGG" id="tet:TTHERM_001198169"/>
<dbReference type="Proteomes" id="UP000009168">
    <property type="component" value="Unassembled WGS sequence"/>
</dbReference>
<evidence type="ECO:0000313" key="1">
    <source>
        <dbReference type="EMBL" id="EWS76165.1"/>
    </source>
</evidence>
<sequence>MNKPSFIKINSERYGNMLYKEGSNNKVSTNQVFLKRFKEKFTILQPTQNCQPRYKFQFFQYYRRQVSLAQTVSVKSKDIMWVDVQAIIKFNQVFRKTCIIDVMLQFYNESVSMNYMLGNQNI</sequence>
<dbReference type="InParanoid" id="W7X9S2"/>
<keyword evidence="2" id="KW-1185">Reference proteome</keyword>
<reference evidence="2" key="1">
    <citation type="journal article" date="2006" name="PLoS Biol.">
        <title>Macronuclear genome sequence of the ciliate Tetrahymena thermophila, a model eukaryote.</title>
        <authorList>
            <person name="Eisen J.A."/>
            <person name="Coyne R.S."/>
            <person name="Wu M."/>
            <person name="Wu D."/>
            <person name="Thiagarajan M."/>
            <person name="Wortman J.R."/>
            <person name="Badger J.H."/>
            <person name="Ren Q."/>
            <person name="Amedeo P."/>
            <person name="Jones K.M."/>
            <person name="Tallon L.J."/>
            <person name="Delcher A.L."/>
            <person name="Salzberg S.L."/>
            <person name="Silva J.C."/>
            <person name="Haas B.J."/>
            <person name="Majoros W.H."/>
            <person name="Farzad M."/>
            <person name="Carlton J.M."/>
            <person name="Smith R.K. Jr."/>
            <person name="Garg J."/>
            <person name="Pearlman R.E."/>
            <person name="Karrer K.M."/>
            <person name="Sun L."/>
            <person name="Manning G."/>
            <person name="Elde N.C."/>
            <person name="Turkewitz A.P."/>
            <person name="Asai D.J."/>
            <person name="Wilkes D.E."/>
            <person name="Wang Y."/>
            <person name="Cai H."/>
            <person name="Collins K."/>
            <person name="Stewart B.A."/>
            <person name="Lee S.R."/>
            <person name="Wilamowska K."/>
            <person name="Weinberg Z."/>
            <person name="Ruzzo W.L."/>
            <person name="Wloga D."/>
            <person name="Gaertig J."/>
            <person name="Frankel J."/>
            <person name="Tsao C.-C."/>
            <person name="Gorovsky M.A."/>
            <person name="Keeling P.J."/>
            <person name="Waller R.F."/>
            <person name="Patron N.J."/>
            <person name="Cherry J.M."/>
            <person name="Stover N.A."/>
            <person name="Krieger C.J."/>
            <person name="del Toro C."/>
            <person name="Ryder H.F."/>
            <person name="Williamson S.C."/>
            <person name="Barbeau R.A."/>
            <person name="Hamilton E.P."/>
            <person name="Orias E."/>
        </authorList>
    </citation>
    <scope>NUCLEOTIDE SEQUENCE [LARGE SCALE GENOMIC DNA]</scope>
    <source>
        <strain evidence="2">SB210</strain>
    </source>
</reference>
<gene>
    <name evidence="1" type="ORF">TTHERM_001198169</name>
</gene>
<accession>W7X9S2</accession>
<organism evidence="1 2">
    <name type="scientific">Tetrahymena thermophila (strain SB210)</name>
    <dbReference type="NCBI Taxonomy" id="312017"/>
    <lineage>
        <taxon>Eukaryota</taxon>
        <taxon>Sar</taxon>
        <taxon>Alveolata</taxon>
        <taxon>Ciliophora</taxon>
        <taxon>Intramacronucleata</taxon>
        <taxon>Oligohymenophorea</taxon>
        <taxon>Hymenostomatida</taxon>
        <taxon>Tetrahymenina</taxon>
        <taxon>Tetrahymenidae</taxon>
        <taxon>Tetrahymena</taxon>
    </lineage>
</organism>